<dbReference type="PROSITE" id="PS50005">
    <property type="entry name" value="TPR"/>
    <property type="match status" value="1"/>
</dbReference>
<dbReference type="Gene3D" id="1.25.40.10">
    <property type="entry name" value="Tetratricopeptide repeat domain"/>
    <property type="match status" value="1"/>
</dbReference>
<dbReference type="Pfam" id="PF20660">
    <property type="entry name" value="DUF6812"/>
    <property type="match status" value="1"/>
</dbReference>
<accession>A0A1F7WM45</accession>
<dbReference type="STRING" id="1817813.A2008_06650"/>
<dbReference type="EMBL" id="MGFH01000160">
    <property type="protein sequence ID" value="OGM03617.1"/>
    <property type="molecule type" value="Genomic_DNA"/>
</dbReference>
<dbReference type="AlphaFoldDB" id="A0A1F7WM45"/>
<evidence type="ECO:0000256" key="1">
    <source>
        <dbReference type="PROSITE-ProRule" id="PRU00339"/>
    </source>
</evidence>
<sequence length="188" mass="21371">MAEDNKSAFKIPRKEVNVMKKPKEPLGVVIVTEKTRIVGDVHLTENTRLSDMLNIDTSKKDFIPITNARIYSSIDDKLLYSKDFLLINRQFIMTVYVEESSYKQIKEVISVASALISQRQFDDAIIEAKRALNINNSDPEAHFVLGIAYAKKSLLSEAYEEFKLASAFAPKNSEIEHRAIEMMAKINI</sequence>
<comment type="caution">
    <text evidence="2">The sequence shown here is derived from an EMBL/GenBank/DDBJ whole genome shotgun (WGS) entry which is preliminary data.</text>
</comment>
<dbReference type="Proteomes" id="UP000178735">
    <property type="component" value="Unassembled WGS sequence"/>
</dbReference>
<gene>
    <name evidence="2" type="ORF">A2008_06650</name>
</gene>
<keyword evidence="1" id="KW-0802">TPR repeat</keyword>
<protein>
    <submittedName>
        <fullName evidence="2">Uncharacterized protein</fullName>
    </submittedName>
</protein>
<reference evidence="2 3" key="1">
    <citation type="journal article" date="2016" name="Nat. Commun.">
        <title>Thousands of microbial genomes shed light on interconnected biogeochemical processes in an aquifer system.</title>
        <authorList>
            <person name="Anantharaman K."/>
            <person name="Brown C.T."/>
            <person name="Hug L.A."/>
            <person name="Sharon I."/>
            <person name="Castelle C.J."/>
            <person name="Probst A.J."/>
            <person name="Thomas B.C."/>
            <person name="Singh A."/>
            <person name="Wilkins M.J."/>
            <person name="Karaoz U."/>
            <person name="Brodie E.L."/>
            <person name="Williams K.H."/>
            <person name="Hubbard S.S."/>
            <person name="Banfield J.F."/>
        </authorList>
    </citation>
    <scope>NUCLEOTIDE SEQUENCE [LARGE SCALE GENOMIC DNA]</scope>
</reference>
<evidence type="ECO:0000313" key="3">
    <source>
        <dbReference type="Proteomes" id="UP000178735"/>
    </source>
</evidence>
<evidence type="ECO:0000313" key="2">
    <source>
        <dbReference type="EMBL" id="OGM03617.1"/>
    </source>
</evidence>
<organism evidence="2 3">
    <name type="scientific">Candidatus Wallbacteria bacterium GWC2_49_35</name>
    <dbReference type="NCBI Taxonomy" id="1817813"/>
    <lineage>
        <taxon>Bacteria</taxon>
        <taxon>Candidatus Walliibacteriota</taxon>
    </lineage>
</organism>
<feature type="repeat" description="TPR" evidence="1">
    <location>
        <begin position="139"/>
        <end position="172"/>
    </location>
</feature>
<proteinExistence type="predicted"/>
<name>A0A1F7WM45_9BACT</name>
<dbReference type="InterPro" id="IPR019734">
    <property type="entry name" value="TPR_rpt"/>
</dbReference>
<dbReference type="SUPFAM" id="SSF48452">
    <property type="entry name" value="TPR-like"/>
    <property type="match status" value="1"/>
</dbReference>
<dbReference type="InterPro" id="IPR049210">
    <property type="entry name" value="DUF6812"/>
</dbReference>
<dbReference type="InterPro" id="IPR011990">
    <property type="entry name" value="TPR-like_helical_dom_sf"/>
</dbReference>